<keyword evidence="6" id="KW-0732">Signal</keyword>
<evidence type="ECO:0000256" key="12">
    <source>
        <dbReference type="SAM" id="Phobius"/>
    </source>
</evidence>
<keyword evidence="10 12" id="KW-1133">Transmembrane helix</keyword>
<feature type="region of interest" description="Disordered" evidence="11">
    <location>
        <begin position="56"/>
        <end position="77"/>
    </location>
</feature>
<dbReference type="GO" id="GO:0004674">
    <property type="term" value="F:protein serine/threonine kinase activity"/>
    <property type="evidence" value="ECO:0007669"/>
    <property type="project" value="UniProtKB-KW"/>
</dbReference>
<feature type="domain" description="KEN" evidence="14">
    <location>
        <begin position="824"/>
        <end position="956"/>
    </location>
</feature>
<feature type="transmembrane region" description="Helical" evidence="12">
    <location>
        <begin position="366"/>
        <end position="393"/>
    </location>
</feature>
<accession>A0AAW1R445</accession>
<dbReference type="GO" id="GO:0006397">
    <property type="term" value="P:mRNA processing"/>
    <property type="evidence" value="ECO:0007669"/>
    <property type="project" value="InterPro"/>
</dbReference>
<protein>
    <recommendedName>
        <fullName evidence="2">non-specific serine/threonine protein kinase</fullName>
        <ecNumber evidence="2">2.7.11.1</ecNumber>
    </recommendedName>
</protein>
<dbReference type="SUPFAM" id="SSF50998">
    <property type="entry name" value="Quinoprotein alcohol dehydrogenase-like"/>
    <property type="match status" value="1"/>
</dbReference>
<dbReference type="PANTHER" id="PTHR13954">
    <property type="entry name" value="IRE1-RELATED"/>
    <property type="match status" value="1"/>
</dbReference>
<proteinExistence type="predicted"/>
<keyword evidence="5 12" id="KW-0812">Transmembrane</keyword>
<dbReference type="PROSITE" id="PS00108">
    <property type="entry name" value="PROTEIN_KINASE_ST"/>
    <property type="match status" value="1"/>
</dbReference>
<gene>
    <name evidence="15" type="ORF">WJX81_007728</name>
</gene>
<keyword evidence="16" id="KW-1185">Reference proteome</keyword>
<feature type="compositionally biased region" description="Low complexity" evidence="11">
    <location>
        <begin position="523"/>
        <end position="532"/>
    </location>
</feature>
<evidence type="ECO:0000256" key="1">
    <source>
        <dbReference type="ARBA" id="ARBA00004479"/>
    </source>
</evidence>
<dbReference type="Gene3D" id="1.20.1440.180">
    <property type="entry name" value="KEN domain"/>
    <property type="match status" value="1"/>
</dbReference>
<name>A0AAW1R445_9CHLO</name>
<dbReference type="GO" id="GO:0004521">
    <property type="term" value="F:RNA endonuclease activity"/>
    <property type="evidence" value="ECO:0007669"/>
    <property type="project" value="InterPro"/>
</dbReference>
<sequence length="1087" mass="114489">MARAGAAALDYAPPLLDSGPGALLVSLLDGTLVALDPLTGAELWAEPFDSGKPLIRSVPAAPSGTPAAPGGNPGEGTPAGGLAAVFPGLDGVLYAYADGGGGDTGEARKRGLQRLATRVEDLARRGPEVALLDGSTVMSSHEDFTYHLDPASGTLLRAAAAAGGDLAQLDTAQPEVDSPLRIGRRDHTVHVLDASGRPLWNVTYSRMRPIAAAQPAAESISPILEAVAGGASPTGIVAGPHNTLQRRHPRTGELVVVASLGSSLYALPAVAGTNSAAMTAAIASGEGGSGVGGGAGVLVPARPQVQAQARAQDTGKGLLLLRPQPSVPATLDCGLRCPPLGAHPVLPARESVGSCAPRRRSLRTRVALVLARYLVGMLVGGTAVLWVAAWYYLRKPRVIGSMQHHADGVTTMKLAYTGTQQSAAEARASARAHDWQDAGDAPPSLIRDHTGSGVENIPEHAAAPSGKGRRRKARNPRFSNRLNGVLQLAATNGNGVARDREEEEGDENGCEPPAGASGTPGDAQQAVAAAAQPTPRRGDRPVRAREETGRKGVCRVGRMEVGPEILGYGSSGTLVFEGTLDGRPIAVKRLLRQFYELAHKEISALIVSDEHPNIVRCFAMEEDAEFVYLALERCRQSLHDLMAVPSAERHFVDEHRRPTSFCMQVAMEAGRGLVALHERGIVHRDIKPQNVLLTEGRRAKLSDMGLCRRMAADQSSFESLGPGGSSGWQAPEQLISRSGGDARQGRGTDVFSYGLLLHYCLSGGRHAFGESYERDSNILQARCNLKTIAHLPEAEHLVRAMLAAAPKRRPGAEAVMAHPFFWPSGKQLAFLVALSDRVECEDREEDQTLLAALEAVSEEALGGRNWQARLDAELLGNLGRYRRYRGSSLRDLLRVIRNKHNHWRELPEALQQRLGPPSDGFLLYFKDRFPRLLLTTFCFALRHCSREPAFAPYLPPAAAEFPFQTPAGAAARAAERNALSGAAAHRAVPASVQAEQQARTSSTPLPGAAAKPALTAILEQEADRTRSAPELLAPTDALPPDGPPSGGSSQGSSSANASTNSGTGTGTGSSTGSGLPTARGAASAMRP</sequence>
<dbReference type="SMART" id="SM00580">
    <property type="entry name" value="PUG"/>
    <property type="match status" value="1"/>
</dbReference>
<dbReference type="InterPro" id="IPR038357">
    <property type="entry name" value="KEN_sf"/>
</dbReference>
<keyword evidence="3" id="KW-0723">Serine/threonine-protein kinase</keyword>
<dbReference type="InterPro" id="IPR011047">
    <property type="entry name" value="Quinoprotein_ADH-like_sf"/>
</dbReference>
<evidence type="ECO:0000256" key="10">
    <source>
        <dbReference type="ARBA" id="ARBA00022989"/>
    </source>
</evidence>
<dbReference type="Gene3D" id="3.30.200.20">
    <property type="entry name" value="Phosphorylase Kinase, domain 1"/>
    <property type="match status" value="1"/>
</dbReference>
<dbReference type="SUPFAM" id="SSF56112">
    <property type="entry name" value="Protein kinase-like (PK-like)"/>
    <property type="match status" value="1"/>
</dbReference>
<evidence type="ECO:0000256" key="6">
    <source>
        <dbReference type="ARBA" id="ARBA00022729"/>
    </source>
</evidence>
<feature type="compositionally biased region" description="Low complexity" evidence="11">
    <location>
        <begin position="59"/>
        <end position="70"/>
    </location>
</feature>
<dbReference type="InterPro" id="IPR008271">
    <property type="entry name" value="Ser/Thr_kinase_AS"/>
</dbReference>
<evidence type="ECO:0000256" key="7">
    <source>
        <dbReference type="ARBA" id="ARBA00022741"/>
    </source>
</evidence>
<dbReference type="GO" id="GO:0036498">
    <property type="term" value="P:IRE1-mediated unfolded protein response"/>
    <property type="evidence" value="ECO:0007669"/>
    <property type="project" value="TreeGrafter"/>
</dbReference>
<keyword evidence="4" id="KW-0808">Transferase</keyword>
<feature type="region of interest" description="Disordered" evidence="11">
    <location>
        <begin position="1032"/>
        <end position="1087"/>
    </location>
</feature>
<dbReference type="InterPro" id="IPR015943">
    <property type="entry name" value="WD40/YVTN_repeat-like_dom_sf"/>
</dbReference>
<dbReference type="Proteomes" id="UP001445335">
    <property type="component" value="Unassembled WGS sequence"/>
</dbReference>
<evidence type="ECO:0000256" key="9">
    <source>
        <dbReference type="ARBA" id="ARBA00022840"/>
    </source>
</evidence>
<evidence type="ECO:0000313" key="15">
    <source>
        <dbReference type="EMBL" id="KAK9828433.1"/>
    </source>
</evidence>
<dbReference type="Gene3D" id="1.10.510.10">
    <property type="entry name" value="Transferase(Phosphotransferase) domain 1"/>
    <property type="match status" value="1"/>
</dbReference>
<evidence type="ECO:0000256" key="5">
    <source>
        <dbReference type="ARBA" id="ARBA00022692"/>
    </source>
</evidence>
<dbReference type="EC" id="2.7.11.1" evidence="2"/>
<dbReference type="EMBL" id="JALJOU010000051">
    <property type="protein sequence ID" value="KAK9828433.1"/>
    <property type="molecule type" value="Genomic_DNA"/>
</dbReference>
<evidence type="ECO:0000259" key="14">
    <source>
        <dbReference type="PROSITE" id="PS51392"/>
    </source>
</evidence>
<feature type="region of interest" description="Disordered" evidence="11">
    <location>
        <begin position="425"/>
        <end position="548"/>
    </location>
</feature>
<dbReference type="InterPro" id="IPR045133">
    <property type="entry name" value="IRE1/2-like"/>
</dbReference>
<evidence type="ECO:0000256" key="8">
    <source>
        <dbReference type="ARBA" id="ARBA00022777"/>
    </source>
</evidence>
<feature type="compositionally biased region" description="Low complexity" evidence="11">
    <location>
        <begin position="1050"/>
        <end position="1062"/>
    </location>
</feature>
<feature type="domain" description="Protein kinase" evidence="13">
    <location>
        <begin position="560"/>
        <end position="821"/>
    </location>
</feature>
<evidence type="ECO:0000256" key="2">
    <source>
        <dbReference type="ARBA" id="ARBA00012513"/>
    </source>
</evidence>
<dbReference type="GO" id="GO:0005524">
    <property type="term" value="F:ATP binding"/>
    <property type="evidence" value="ECO:0007669"/>
    <property type="project" value="UniProtKB-KW"/>
</dbReference>
<feature type="compositionally biased region" description="Basic and acidic residues" evidence="11">
    <location>
        <begin position="536"/>
        <end position="548"/>
    </location>
</feature>
<dbReference type="Pfam" id="PF06479">
    <property type="entry name" value="Ribonuc_2-5A"/>
    <property type="match status" value="1"/>
</dbReference>
<dbReference type="AlphaFoldDB" id="A0AAW1R445"/>
<dbReference type="Gene3D" id="2.130.10.10">
    <property type="entry name" value="YVTN repeat-like/Quinoprotein amine dehydrogenase"/>
    <property type="match status" value="1"/>
</dbReference>
<dbReference type="GO" id="GO:1990604">
    <property type="term" value="C:IRE1-TRAF2-ASK1 complex"/>
    <property type="evidence" value="ECO:0007669"/>
    <property type="project" value="TreeGrafter"/>
</dbReference>
<evidence type="ECO:0000259" key="13">
    <source>
        <dbReference type="PROSITE" id="PS50011"/>
    </source>
</evidence>
<dbReference type="Pfam" id="PF00069">
    <property type="entry name" value="Pkinase"/>
    <property type="match status" value="1"/>
</dbReference>
<comment type="subcellular location">
    <subcellularLocation>
        <location evidence="1">Membrane</location>
        <topology evidence="1">Single-pass type I membrane protein</topology>
    </subcellularLocation>
</comment>
<dbReference type="PROSITE" id="PS50011">
    <property type="entry name" value="PROTEIN_KINASE_DOM"/>
    <property type="match status" value="1"/>
</dbReference>
<dbReference type="GO" id="GO:0051082">
    <property type="term" value="F:unfolded protein binding"/>
    <property type="evidence" value="ECO:0007669"/>
    <property type="project" value="TreeGrafter"/>
</dbReference>
<evidence type="ECO:0000256" key="11">
    <source>
        <dbReference type="SAM" id="MobiDB-lite"/>
    </source>
</evidence>
<dbReference type="PROSITE" id="PS51392">
    <property type="entry name" value="KEN"/>
    <property type="match status" value="1"/>
</dbReference>
<keyword evidence="9" id="KW-0067">ATP-binding</keyword>
<evidence type="ECO:0000256" key="4">
    <source>
        <dbReference type="ARBA" id="ARBA00022679"/>
    </source>
</evidence>
<dbReference type="InterPro" id="IPR000719">
    <property type="entry name" value="Prot_kinase_dom"/>
</dbReference>
<evidence type="ECO:0000313" key="16">
    <source>
        <dbReference type="Proteomes" id="UP001445335"/>
    </source>
</evidence>
<dbReference type="PANTHER" id="PTHR13954:SF6">
    <property type="entry name" value="NON-SPECIFIC SERINE_THREONINE PROTEIN KINASE"/>
    <property type="match status" value="1"/>
</dbReference>
<keyword evidence="8" id="KW-0418">Kinase</keyword>
<comment type="caution">
    <text evidence="15">The sequence shown here is derived from an EMBL/GenBank/DDBJ whole genome shotgun (WGS) entry which is preliminary data.</text>
</comment>
<keyword evidence="12" id="KW-0472">Membrane</keyword>
<dbReference type="CDD" id="cd10422">
    <property type="entry name" value="RNase_Ire1"/>
    <property type="match status" value="1"/>
</dbReference>
<organism evidence="15 16">
    <name type="scientific">Elliptochloris bilobata</name>
    <dbReference type="NCBI Taxonomy" id="381761"/>
    <lineage>
        <taxon>Eukaryota</taxon>
        <taxon>Viridiplantae</taxon>
        <taxon>Chlorophyta</taxon>
        <taxon>core chlorophytes</taxon>
        <taxon>Trebouxiophyceae</taxon>
        <taxon>Trebouxiophyceae incertae sedis</taxon>
        <taxon>Elliptochloris clade</taxon>
        <taxon>Elliptochloris</taxon>
    </lineage>
</organism>
<dbReference type="InterPro" id="IPR011009">
    <property type="entry name" value="Kinase-like_dom_sf"/>
</dbReference>
<dbReference type="InterPro" id="IPR010513">
    <property type="entry name" value="KEN_dom"/>
</dbReference>
<reference evidence="15 16" key="1">
    <citation type="journal article" date="2024" name="Nat. Commun.">
        <title>Phylogenomics reveals the evolutionary origins of lichenization in chlorophyte algae.</title>
        <authorList>
            <person name="Puginier C."/>
            <person name="Libourel C."/>
            <person name="Otte J."/>
            <person name="Skaloud P."/>
            <person name="Haon M."/>
            <person name="Grisel S."/>
            <person name="Petersen M."/>
            <person name="Berrin J.G."/>
            <person name="Delaux P.M."/>
            <person name="Dal Grande F."/>
            <person name="Keller J."/>
        </authorList>
    </citation>
    <scope>NUCLEOTIDE SEQUENCE [LARGE SCALE GENOMIC DNA]</scope>
    <source>
        <strain evidence="15 16">SAG 245.80</strain>
    </source>
</reference>
<evidence type="ECO:0000256" key="3">
    <source>
        <dbReference type="ARBA" id="ARBA00022527"/>
    </source>
</evidence>
<keyword evidence="7" id="KW-0547">Nucleotide-binding</keyword>
<dbReference type="FunFam" id="3.30.200.20:FF:000077">
    <property type="entry name" value="Putative Serine/threonine-protein kinase/endoribonuclease IRE1"/>
    <property type="match status" value="1"/>
</dbReference>
<dbReference type="SMART" id="SM00220">
    <property type="entry name" value="S_TKc"/>
    <property type="match status" value="1"/>
</dbReference>